<dbReference type="EMBL" id="CM055730">
    <property type="protein sequence ID" value="KAJ8013780.1"/>
    <property type="molecule type" value="Genomic_DNA"/>
</dbReference>
<name>A0ACC2HDM2_DALPE</name>
<sequence length="179" mass="20005">MSQTNSNIHMAPHLSLIIFIFSRISADGLMYVETGGSITIPCCYDQKYTHHVKYWCKGYKWDFCTFAARTDRTISTKTWITDDLKERVLTVTMTDLGSGDSDYYRCAVEIKQGPDIKLKLFQLTVTSTPGLYVEQQEVTGVEGGEGGSIIQSSVMFFIVKAKIVGSAIECQCHDPESAF</sequence>
<proteinExistence type="predicted"/>
<dbReference type="Proteomes" id="UP001157502">
    <property type="component" value="Chromosome 3"/>
</dbReference>
<organism evidence="1 2">
    <name type="scientific">Dallia pectoralis</name>
    <name type="common">Alaska blackfish</name>
    <dbReference type="NCBI Taxonomy" id="75939"/>
    <lineage>
        <taxon>Eukaryota</taxon>
        <taxon>Metazoa</taxon>
        <taxon>Chordata</taxon>
        <taxon>Craniata</taxon>
        <taxon>Vertebrata</taxon>
        <taxon>Euteleostomi</taxon>
        <taxon>Actinopterygii</taxon>
        <taxon>Neopterygii</taxon>
        <taxon>Teleostei</taxon>
        <taxon>Protacanthopterygii</taxon>
        <taxon>Esociformes</taxon>
        <taxon>Umbridae</taxon>
        <taxon>Dallia</taxon>
    </lineage>
</organism>
<accession>A0ACC2HDM2</accession>
<gene>
    <name evidence="1" type="ORF">DPEC_G00033340</name>
</gene>
<evidence type="ECO:0000313" key="1">
    <source>
        <dbReference type="EMBL" id="KAJ8013780.1"/>
    </source>
</evidence>
<evidence type="ECO:0000313" key="2">
    <source>
        <dbReference type="Proteomes" id="UP001157502"/>
    </source>
</evidence>
<protein>
    <submittedName>
        <fullName evidence="1">Uncharacterized protein</fullName>
    </submittedName>
</protein>
<comment type="caution">
    <text evidence="1">The sequence shown here is derived from an EMBL/GenBank/DDBJ whole genome shotgun (WGS) entry which is preliminary data.</text>
</comment>
<keyword evidence="2" id="KW-1185">Reference proteome</keyword>
<reference evidence="1" key="1">
    <citation type="submission" date="2021-05" db="EMBL/GenBank/DDBJ databases">
        <authorList>
            <person name="Pan Q."/>
            <person name="Jouanno E."/>
            <person name="Zahm M."/>
            <person name="Klopp C."/>
            <person name="Cabau C."/>
            <person name="Louis A."/>
            <person name="Berthelot C."/>
            <person name="Parey E."/>
            <person name="Roest Crollius H."/>
            <person name="Montfort J."/>
            <person name="Robinson-Rechavi M."/>
            <person name="Bouchez O."/>
            <person name="Lampietro C."/>
            <person name="Lopez Roques C."/>
            <person name="Donnadieu C."/>
            <person name="Postlethwait J."/>
            <person name="Bobe J."/>
            <person name="Dillon D."/>
            <person name="Chandos A."/>
            <person name="von Hippel F."/>
            <person name="Guiguen Y."/>
        </authorList>
    </citation>
    <scope>NUCLEOTIDE SEQUENCE</scope>
    <source>
        <strain evidence="1">YG-Jan2019</strain>
    </source>
</reference>